<dbReference type="InterPro" id="IPR012907">
    <property type="entry name" value="Peptidase_S11_C"/>
</dbReference>
<name>A0A9Q9BUL3_9RICK</name>
<proteinExistence type="inferred from homology"/>
<dbReference type="GO" id="GO:0071555">
    <property type="term" value="P:cell wall organization"/>
    <property type="evidence" value="ECO:0007669"/>
    <property type="project" value="UniProtKB-KW"/>
</dbReference>
<dbReference type="AlphaFoldDB" id="A0A9Q9BUL3"/>
<evidence type="ECO:0000256" key="7">
    <source>
        <dbReference type="ARBA" id="ARBA00022801"/>
    </source>
</evidence>
<keyword evidence="7" id="KW-0378">Hydrolase</keyword>
<dbReference type="SUPFAM" id="SSF56601">
    <property type="entry name" value="beta-lactamase/transpeptidase-like"/>
    <property type="match status" value="1"/>
</dbReference>
<dbReference type="GO" id="GO:0008360">
    <property type="term" value="P:regulation of cell shape"/>
    <property type="evidence" value="ECO:0007669"/>
    <property type="project" value="UniProtKB-KW"/>
</dbReference>
<organism evidence="16 18">
    <name type="scientific">Neoehrlichia mikurensis</name>
    <dbReference type="NCBI Taxonomy" id="89586"/>
    <lineage>
        <taxon>Bacteria</taxon>
        <taxon>Pseudomonadati</taxon>
        <taxon>Pseudomonadota</taxon>
        <taxon>Alphaproteobacteria</taxon>
        <taxon>Rickettsiales</taxon>
        <taxon>Anaplasmataceae</taxon>
        <taxon>Candidatus Neoehrlichia</taxon>
    </lineage>
</organism>
<evidence type="ECO:0000256" key="14">
    <source>
        <dbReference type="RuleBase" id="RU004016"/>
    </source>
</evidence>
<evidence type="ECO:0000313" key="18">
    <source>
        <dbReference type="Proteomes" id="UP001059822"/>
    </source>
</evidence>
<evidence type="ECO:0000313" key="16">
    <source>
        <dbReference type="EMBL" id="UTO55927.1"/>
    </source>
</evidence>
<evidence type="ECO:0000256" key="8">
    <source>
        <dbReference type="ARBA" id="ARBA00022960"/>
    </source>
</evidence>
<feature type="active site" evidence="12">
    <location>
        <position position="108"/>
    </location>
</feature>
<comment type="similarity">
    <text evidence="2 14">Belongs to the peptidase S11 family.</text>
</comment>
<dbReference type="EC" id="3.4.16.4" evidence="3"/>
<dbReference type="Gene3D" id="3.40.710.10">
    <property type="entry name" value="DD-peptidase/beta-lactamase superfamily"/>
    <property type="match status" value="1"/>
</dbReference>
<keyword evidence="8" id="KW-0133">Cell shape</keyword>
<keyword evidence="6" id="KW-0732">Signal</keyword>
<sequence length="363" mass="41417">MFLFLALTSNSISAFQLYTKAPNAIIFELNSNSILFAHNAEEQIVPSSMSKLMTLYIAFHYIKAGIIKMDDKFIVSKNAWQRGGSSIFLREGQSIKVRDLINGIVVASGNDACITLAEGISGSQQNFVDEMNNMAKKLELTQSHFSNVTGWPDENHLMSVKDIVLLSVKIFQDFPEYYHLFSQKDFTYNNIHQKNNNILLQYNLGVDGIKTGHTSKGGYGLVVSSEQNNRRIFVVVNGLKNETERISEVKKLIAYAFNNFDTKTIFHKNFEIDQANVWYGKDKTVPLITYEDVTVTYPNNSYDQIKAFISRNNIIPAPIKKGQKIGELHIQIPELEEKIIPVYAAKNVRYLNYFERILHMLLY</sequence>
<keyword evidence="5" id="KW-0645">Protease</keyword>
<feature type="domain" description="Peptidase S11 D-Ala-D-Ala carboxypeptidase A C-terminal" evidence="15">
    <location>
        <begin position="260"/>
        <end position="350"/>
    </location>
</feature>
<dbReference type="PANTHER" id="PTHR21581">
    <property type="entry name" value="D-ALANYL-D-ALANINE CARBOXYPEPTIDASE"/>
    <property type="match status" value="1"/>
</dbReference>
<dbReference type="Gene3D" id="2.60.410.10">
    <property type="entry name" value="D-Ala-D-Ala carboxypeptidase, C-terminal domain"/>
    <property type="match status" value="1"/>
</dbReference>
<dbReference type="InterPro" id="IPR012338">
    <property type="entry name" value="Beta-lactam/transpept-like"/>
</dbReference>
<dbReference type="GO" id="GO:0009002">
    <property type="term" value="F:serine-type D-Ala-D-Ala carboxypeptidase activity"/>
    <property type="evidence" value="ECO:0007669"/>
    <property type="project" value="UniProtKB-EC"/>
</dbReference>
<protein>
    <recommendedName>
        <fullName evidence="3">serine-type D-Ala-D-Ala carboxypeptidase</fullName>
        <ecNumber evidence="3">3.4.16.4</ecNumber>
    </recommendedName>
</protein>
<dbReference type="PRINTS" id="PR00725">
    <property type="entry name" value="DADACBPTASE1"/>
</dbReference>
<dbReference type="GO" id="GO:0009252">
    <property type="term" value="P:peptidoglycan biosynthetic process"/>
    <property type="evidence" value="ECO:0007669"/>
    <property type="project" value="UniProtKB-KW"/>
</dbReference>
<evidence type="ECO:0000313" key="19">
    <source>
        <dbReference type="Proteomes" id="UP001059985"/>
    </source>
</evidence>
<evidence type="ECO:0000256" key="4">
    <source>
        <dbReference type="ARBA" id="ARBA00022645"/>
    </source>
</evidence>
<dbReference type="InterPro" id="IPR037167">
    <property type="entry name" value="Peptidase_S11_C_sf"/>
</dbReference>
<reference evidence="16" key="1">
    <citation type="journal article" date="2022" name="Microorganisms">
        <title>Assembly and Comparison of Ca. Neoehrlichia mikurensis Genomes.</title>
        <authorList>
            <person name="Azagi T."/>
            <person name="Dirks R.P."/>
            <person name="Yebra-Pimentel E.S."/>
            <person name="Schaap P.J."/>
            <person name="Koehorst J.J."/>
            <person name="Esser H.J."/>
            <person name="Sprong H."/>
        </authorList>
    </citation>
    <scope>NUCLEOTIDE SEQUENCE</scope>
    <source>
        <strain evidence="17">18-2804</strain>
        <strain evidence="16">18-2837</strain>
    </source>
</reference>
<dbReference type="Proteomes" id="UP001059985">
    <property type="component" value="Chromosome"/>
</dbReference>
<dbReference type="Pfam" id="PF07943">
    <property type="entry name" value="PBP5_C"/>
    <property type="match status" value="1"/>
</dbReference>
<evidence type="ECO:0000256" key="6">
    <source>
        <dbReference type="ARBA" id="ARBA00022729"/>
    </source>
</evidence>
<evidence type="ECO:0000256" key="3">
    <source>
        <dbReference type="ARBA" id="ARBA00012448"/>
    </source>
</evidence>
<keyword evidence="9" id="KW-0573">Peptidoglycan synthesis</keyword>
<evidence type="ECO:0000256" key="12">
    <source>
        <dbReference type="PIRSR" id="PIRSR618044-1"/>
    </source>
</evidence>
<comment type="catalytic activity">
    <reaction evidence="11">
        <text>Preferential cleavage: (Ac)2-L-Lys-D-Ala-|-D-Ala. Also transpeptidation of peptidyl-alanyl moieties that are N-acyl substituents of D-alanine.</text>
        <dbReference type="EC" id="3.4.16.4"/>
    </reaction>
</comment>
<evidence type="ECO:0000256" key="1">
    <source>
        <dbReference type="ARBA" id="ARBA00004752"/>
    </source>
</evidence>
<keyword evidence="4 16" id="KW-0121">Carboxypeptidase</keyword>
<evidence type="ECO:0000256" key="10">
    <source>
        <dbReference type="ARBA" id="ARBA00023316"/>
    </source>
</evidence>
<dbReference type="InterPro" id="IPR001967">
    <property type="entry name" value="Peptidase_S11_N"/>
</dbReference>
<dbReference type="Pfam" id="PF00768">
    <property type="entry name" value="Peptidase_S11"/>
    <property type="match status" value="1"/>
</dbReference>
<keyword evidence="10" id="KW-0961">Cell wall biogenesis/degradation</keyword>
<evidence type="ECO:0000259" key="15">
    <source>
        <dbReference type="SMART" id="SM00936"/>
    </source>
</evidence>
<accession>A0A9Q9BUL3</accession>
<dbReference type="SMART" id="SM00936">
    <property type="entry name" value="PBP5_C"/>
    <property type="match status" value="1"/>
</dbReference>
<evidence type="ECO:0000313" key="17">
    <source>
        <dbReference type="EMBL" id="UTO56845.1"/>
    </source>
</evidence>
<gene>
    <name evidence="17" type="ORF">LUA81_01485</name>
    <name evidence="16" type="ORF">LUA82_01495</name>
</gene>
<feature type="active site" description="Proton acceptor" evidence="12">
    <location>
        <position position="51"/>
    </location>
</feature>
<evidence type="ECO:0000256" key="13">
    <source>
        <dbReference type="PIRSR" id="PIRSR618044-2"/>
    </source>
</evidence>
<dbReference type="Proteomes" id="UP001059822">
    <property type="component" value="Chromosome"/>
</dbReference>
<evidence type="ECO:0000256" key="11">
    <source>
        <dbReference type="ARBA" id="ARBA00034000"/>
    </source>
</evidence>
<comment type="pathway">
    <text evidence="1">Cell wall biogenesis; peptidoglycan biosynthesis.</text>
</comment>
<dbReference type="InterPro" id="IPR018044">
    <property type="entry name" value="Peptidase_S11"/>
</dbReference>
<dbReference type="EMBL" id="CP089286">
    <property type="protein sequence ID" value="UTO55927.1"/>
    <property type="molecule type" value="Genomic_DNA"/>
</dbReference>
<evidence type="ECO:0000256" key="9">
    <source>
        <dbReference type="ARBA" id="ARBA00022984"/>
    </source>
</evidence>
<dbReference type="PANTHER" id="PTHR21581:SF6">
    <property type="entry name" value="TRAFFICKING PROTEIN PARTICLE COMPLEX SUBUNIT 12"/>
    <property type="match status" value="1"/>
</dbReference>
<dbReference type="EMBL" id="CP089285">
    <property type="protein sequence ID" value="UTO56845.1"/>
    <property type="molecule type" value="Genomic_DNA"/>
</dbReference>
<dbReference type="GO" id="GO:0006508">
    <property type="term" value="P:proteolysis"/>
    <property type="evidence" value="ECO:0007669"/>
    <property type="project" value="UniProtKB-KW"/>
</dbReference>
<evidence type="ECO:0000256" key="2">
    <source>
        <dbReference type="ARBA" id="ARBA00007164"/>
    </source>
</evidence>
<keyword evidence="19" id="KW-1185">Reference proteome</keyword>
<feature type="binding site" evidence="13">
    <location>
        <position position="210"/>
    </location>
    <ligand>
        <name>substrate</name>
    </ligand>
</feature>
<evidence type="ECO:0000256" key="5">
    <source>
        <dbReference type="ARBA" id="ARBA00022670"/>
    </source>
</evidence>
<feature type="active site" description="Acyl-ester intermediate" evidence="12">
    <location>
        <position position="48"/>
    </location>
</feature>